<dbReference type="EC" id="5.1.3.2" evidence="3"/>
<evidence type="ECO:0000256" key="4">
    <source>
        <dbReference type="ARBA" id="ARBA00018569"/>
    </source>
</evidence>
<dbReference type="Proteomes" id="UP001291999">
    <property type="component" value="Unassembled WGS sequence"/>
</dbReference>
<evidence type="ECO:0000256" key="8">
    <source>
        <dbReference type="ARBA" id="ARBA00033067"/>
    </source>
</evidence>
<proteinExistence type="inferred from homology"/>
<feature type="domain" description="UDP-glucose 4-epimerase CapD C-terminal" evidence="10">
    <location>
        <begin position="286"/>
        <end position="329"/>
    </location>
</feature>
<evidence type="ECO:0000256" key="7">
    <source>
        <dbReference type="ARBA" id="ARBA00031367"/>
    </source>
</evidence>
<keyword evidence="12" id="KW-1185">Reference proteome</keyword>
<comment type="caution">
    <text evidence="11">The sequence shown here is derived from an EMBL/GenBank/DDBJ whole genome shotgun (WGS) entry which is preliminary data.</text>
</comment>
<reference evidence="11 12" key="1">
    <citation type="submission" date="2023-11" db="EMBL/GenBank/DDBJ databases">
        <title>Novel species in genus Nocardioides.</title>
        <authorList>
            <person name="Zhou H."/>
        </authorList>
    </citation>
    <scope>NUCLEOTIDE SEQUENCE [LARGE SCALE GENOMIC DNA]</scope>
    <source>
        <strain evidence="11 12">S-58</strain>
    </source>
</reference>
<name>A0ABU5K855_9ACTN</name>
<evidence type="ECO:0000256" key="1">
    <source>
        <dbReference type="ARBA" id="ARBA00000083"/>
    </source>
</evidence>
<dbReference type="InterPro" id="IPR036291">
    <property type="entry name" value="NAD(P)-bd_dom_sf"/>
</dbReference>
<gene>
    <name evidence="11" type="ORF">SFC79_05190</name>
</gene>
<evidence type="ECO:0000259" key="9">
    <source>
        <dbReference type="Pfam" id="PF02719"/>
    </source>
</evidence>
<evidence type="ECO:0000313" key="12">
    <source>
        <dbReference type="Proteomes" id="UP001291999"/>
    </source>
</evidence>
<evidence type="ECO:0000256" key="3">
    <source>
        <dbReference type="ARBA" id="ARBA00013189"/>
    </source>
</evidence>
<organism evidence="11 12">
    <name type="scientific">Nocardioides renjunii</name>
    <dbReference type="NCBI Taxonomy" id="3095075"/>
    <lineage>
        <taxon>Bacteria</taxon>
        <taxon>Bacillati</taxon>
        <taxon>Actinomycetota</taxon>
        <taxon>Actinomycetes</taxon>
        <taxon>Propionibacteriales</taxon>
        <taxon>Nocardioidaceae</taxon>
        <taxon>Nocardioides</taxon>
    </lineage>
</organism>
<protein>
    <recommendedName>
        <fullName evidence="4">UDP-glucose 4-epimerase</fullName>
        <ecNumber evidence="3">5.1.3.2</ecNumber>
    </recommendedName>
    <alternativeName>
        <fullName evidence="8">Galactowaldenase</fullName>
    </alternativeName>
    <alternativeName>
        <fullName evidence="7">UDP-galactose 4-epimerase</fullName>
    </alternativeName>
</protein>
<comment type="catalytic activity">
    <reaction evidence="1">
        <text>UDP-alpha-D-glucose = UDP-alpha-D-galactose</text>
        <dbReference type="Rhea" id="RHEA:22168"/>
        <dbReference type="ChEBI" id="CHEBI:58885"/>
        <dbReference type="ChEBI" id="CHEBI:66914"/>
        <dbReference type="EC" id="5.1.3.2"/>
    </reaction>
</comment>
<feature type="domain" description="Polysaccharide biosynthesis protein CapD-like" evidence="9">
    <location>
        <begin position="9"/>
        <end position="283"/>
    </location>
</feature>
<dbReference type="PANTHER" id="PTHR43318">
    <property type="entry name" value="UDP-N-ACETYLGLUCOSAMINE 4,6-DEHYDRATASE"/>
    <property type="match status" value="1"/>
</dbReference>
<evidence type="ECO:0000256" key="6">
    <source>
        <dbReference type="ARBA" id="ARBA00023235"/>
    </source>
</evidence>
<evidence type="ECO:0000256" key="2">
    <source>
        <dbReference type="ARBA" id="ARBA00007430"/>
    </source>
</evidence>
<dbReference type="SUPFAM" id="SSF51735">
    <property type="entry name" value="NAD(P)-binding Rossmann-fold domains"/>
    <property type="match status" value="1"/>
</dbReference>
<comment type="similarity">
    <text evidence="2">Belongs to the polysaccharide synthase family.</text>
</comment>
<keyword evidence="6" id="KW-0413">Isomerase</keyword>
<keyword evidence="5" id="KW-0448">Lipopolysaccharide biosynthesis</keyword>
<dbReference type="Pfam" id="PF02719">
    <property type="entry name" value="Polysacc_synt_2"/>
    <property type="match status" value="1"/>
</dbReference>
<evidence type="ECO:0000313" key="11">
    <source>
        <dbReference type="EMBL" id="MDZ5661152.1"/>
    </source>
</evidence>
<dbReference type="InterPro" id="IPR003869">
    <property type="entry name" value="Polysac_CapD-like"/>
</dbReference>
<evidence type="ECO:0000256" key="5">
    <source>
        <dbReference type="ARBA" id="ARBA00022985"/>
    </source>
</evidence>
<dbReference type="InterPro" id="IPR013692">
    <property type="entry name" value="CapD_C"/>
</dbReference>
<dbReference type="InterPro" id="IPR051203">
    <property type="entry name" value="Polysaccharide_Synthase-Rel"/>
</dbReference>
<dbReference type="Gene3D" id="3.40.50.720">
    <property type="entry name" value="NAD(P)-binding Rossmann-like Domain"/>
    <property type="match status" value="1"/>
</dbReference>
<dbReference type="RefSeq" id="WP_172267739.1">
    <property type="nucleotide sequence ID" value="NZ_JAXQPW010000001.1"/>
</dbReference>
<dbReference type="CDD" id="cd05237">
    <property type="entry name" value="UDP_invert_4-6DH_SDR_e"/>
    <property type="match status" value="1"/>
</dbReference>
<accession>A0ABU5K855</accession>
<dbReference type="PANTHER" id="PTHR43318:SF2">
    <property type="entry name" value="UDP-N-ACETYLGLUCOSAMINE 4,6-DEHYDRATASE (INVERTING)"/>
    <property type="match status" value="1"/>
</dbReference>
<evidence type="ECO:0000259" key="10">
    <source>
        <dbReference type="Pfam" id="PF08485"/>
    </source>
</evidence>
<dbReference type="EMBL" id="JAXQPW010000001">
    <property type="protein sequence ID" value="MDZ5661152.1"/>
    <property type="molecule type" value="Genomic_DNA"/>
</dbReference>
<dbReference type="Pfam" id="PF08485">
    <property type="entry name" value="Polysacc_syn_2C"/>
    <property type="match status" value="1"/>
</dbReference>
<sequence>MSEFSQRSVLVTGGTGSFGSTMVRHLLERDAREVRILSRDELKQDDMRRLVNDSRVSFYLGDVRDRDSVERATRGIDYVFHAAALKQVPSCEFFPLEAVRTNVLGSANVIEASNANGVERVVCLGTDKAVYPVNAMGHSKALMEKTAQAFARNNPTSTTVVSTVRYGNVLLSRGSVVPLFVEQLRAGKPMTVTDPGMTRFLMSLDEAVDLVDHAFRASKPGDLFIRKAPASTIETLAKAVARLLGAEDRIEVIGTRHGEKLYETLATEEELHRGSDQGDYFRVPVDSRDLNYSQYFEEGDVVEHTGDYHSHNTQRLDIDEVCGVLEGLPAFTRLLS</sequence>